<feature type="compositionally biased region" description="Polar residues" evidence="1">
    <location>
        <begin position="13"/>
        <end position="22"/>
    </location>
</feature>
<proteinExistence type="predicted"/>
<dbReference type="AlphaFoldDB" id="A0AAN9IUD0"/>
<dbReference type="EMBL" id="JAYKXN010000005">
    <property type="protein sequence ID" value="KAK7285909.1"/>
    <property type="molecule type" value="Genomic_DNA"/>
</dbReference>
<organism evidence="2 3">
    <name type="scientific">Clitoria ternatea</name>
    <name type="common">Butterfly pea</name>
    <dbReference type="NCBI Taxonomy" id="43366"/>
    <lineage>
        <taxon>Eukaryota</taxon>
        <taxon>Viridiplantae</taxon>
        <taxon>Streptophyta</taxon>
        <taxon>Embryophyta</taxon>
        <taxon>Tracheophyta</taxon>
        <taxon>Spermatophyta</taxon>
        <taxon>Magnoliopsida</taxon>
        <taxon>eudicotyledons</taxon>
        <taxon>Gunneridae</taxon>
        <taxon>Pentapetalae</taxon>
        <taxon>rosids</taxon>
        <taxon>fabids</taxon>
        <taxon>Fabales</taxon>
        <taxon>Fabaceae</taxon>
        <taxon>Papilionoideae</taxon>
        <taxon>50 kb inversion clade</taxon>
        <taxon>NPAAA clade</taxon>
        <taxon>indigoferoid/millettioid clade</taxon>
        <taxon>Phaseoleae</taxon>
        <taxon>Clitoria</taxon>
    </lineage>
</organism>
<evidence type="ECO:0000256" key="1">
    <source>
        <dbReference type="SAM" id="MobiDB-lite"/>
    </source>
</evidence>
<gene>
    <name evidence="2" type="ORF">RJT34_20694</name>
</gene>
<evidence type="ECO:0000313" key="2">
    <source>
        <dbReference type="EMBL" id="KAK7285909.1"/>
    </source>
</evidence>
<sequence length="164" mass="17538">MSLGGAIVGADLSGSSKYSNENFEGRRGERKSEDIDRGPGKSYLFFLRPAHPRNGSAGGKGSQQNRSVTLRKGLALRAGHRGPSPKPVGCQWTARAALATRAGFRVLVGGWIGSSGALPLFLDPRLTLVGRSGWKTLSVVEGLGPLEAYVVREPHMVDELWETP</sequence>
<name>A0AAN9IUD0_CLITE</name>
<comment type="caution">
    <text evidence="2">The sequence shown here is derived from an EMBL/GenBank/DDBJ whole genome shotgun (WGS) entry which is preliminary data.</text>
</comment>
<reference evidence="2 3" key="1">
    <citation type="submission" date="2024-01" db="EMBL/GenBank/DDBJ databases">
        <title>The genomes of 5 underutilized Papilionoideae crops provide insights into root nodulation and disease resistance.</title>
        <authorList>
            <person name="Yuan L."/>
        </authorList>
    </citation>
    <scope>NUCLEOTIDE SEQUENCE [LARGE SCALE GENOMIC DNA]</scope>
    <source>
        <strain evidence="2">LY-2023</strain>
        <tissue evidence="2">Leaf</tissue>
    </source>
</reference>
<evidence type="ECO:0000313" key="3">
    <source>
        <dbReference type="Proteomes" id="UP001359559"/>
    </source>
</evidence>
<dbReference type="Proteomes" id="UP001359559">
    <property type="component" value="Unassembled WGS sequence"/>
</dbReference>
<accession>A0AAN9IUD0</accession>
<feature type="compositionally biased region" description="Basic and acidic residues" evidence="1">
    <location>
        <begin position="23"/>
        <end position="39"/>
    </location>
</feature>
<protein>
    <submittedName>
        <fullName evidence="2">Uncharacterized protein</fullName>
    </submittedName>
</protein>
<feature type="region of interest" description="Disordered" evidence="1">
    <location>
        <begin position="1"/>
        <end position="40"/>
    </location>
</feature>
<keyword evidence="3" id="KW-1185">Reference proteome</keyword>